<dbReference type="EMBL" id="FXTM01000010">
    <property type="protein sequence ID" value="SMO55761.1"/>
    <property type="molecule type" value="Genomic_DNA"/>
</dbReference>
<gene>
    <name evidence="1" type="ORF">SAMN06269117_11063</name>
</gene>
<keyword evidence="2" id="KW-1185">Reference proteome</keyword>
<evidence type="ECO:0000313" key="1">
    <source>
        <dbReference type="EMBL" id="SMO55761.1"/>
    </source>
</evidence>
<dbReference type="RefSeq" id="WP_142935310.1">
    <property type="nucleotide sequence ID" value="NZ_FXTM01000010.1"/>
</dbReference>
<sequence>MLSDEFIVAVERTFSLKGFDLNVEFPDVETWDEAIFLTKSLISEKSVNYVSYHHTFKVEFLLENGNLISLSFKPQMGDFYGQGY</sequence>
<dbReference type="OrthoDB" id="15019at2"/>
<evidence type="ECO:0000313" key="2">
    <source>
        <dbReference type="Proteomes" id="UP000317315"/>
    </source>
</evidence>
<proteinExistence type="predicted"/>
<dbReference type="Proteomes" id="UP000317315">
    <property type="component" value="Unassembled WGS sequence"/>
</dbReference>
<accession>A0A521CAC7</accession>
<name>A0A521CAC7_9BACT</name>
<protein>
    <submittedName>
        <fullName evidence="1">Uncharacterized protein</fullName>
    </submittedName>
</protein>
<reference evidence="1 2" key="1">
    <citation type="submission" date="2017-05" db="EMBL/GenBank/DDBJ databases">
        <authorList>
            <person name="Varghese N."/>
            <person name="Submissions S."/>
        </authorList>
    </citation>
    <scope>NUCLEOTIDE SEQUENCE [LARGE SCALE GENOMIC DNA]</scope>
    <source>
        <strain evidence="1 2">DSM 16304</strain>
    </source>
</reference>
<organism evidence="1 2">
    <name type="scientific">Balnearium lithotrophicum</name>
    <dbReference type="NCBI Taxonomy" id="223788"/>
    <lineage>
        <taxon>Bacteria</taxon>
        <taxon>Pseudomonadati</taxon>
        <taxon>Aquificota</taxon>
        <taxon>Aquificia</taxon>
        <taxon>Desulfurobacteriales</taxon>
        <taxon>Desulfurobacteriaceae</taxon>
        <taxon>Balnearium</taxon>
    </lineage>
</organism>
<dbReference type="AlphaFoldDB" id="A0A521CAC7"/>